<dbReference type="Proteomes" id="UP000078492">
    <property type="component" value="Unassembled WGS sequence"/>
</dbReference>
<sequence length="141" mass="16537">NPINKIEKQLNSYLKNWLDKDLITRKGYLVLPSSDSNLPRIYGLLQIHKGNTPYRIIVFSVNTSLYPIAENDRCLSFLDLLLKVENNKITVDWLKRRSPADIFLFYPIILPLIKLVRFSVSWTEPFFFLILNSIKKILNLL</sequence>
<gene>
    <name evidence="1" type="ORF">ALC57_15505</name>
</gene>
<reference evidence="1 2" key="1">
    <citation type="submission" date="2015-09" db="EMBL/GenBank/DDBJ databases">
        <title>Trachymyrmex cornetzi WGS genome.</title>
        <authorList>
            <person name="Nygaard S."/>
            <person name="Hu H."/>
            <person name="Boomsma J."/>
            <person name="Zhang G."/>
        </authorList>
    </citation>
    <scope>NUCLEOTIDE SEQUENCE [LARGE SCALE GENOMIC DNA]</scope>
    <source>
        <strain evidence="1">Tcor2-1</strain>
        <tissue evidence="1">Whole body</tissue>
    </source>
</reference>
<evidence type="ECO:0000313" key="1">
    <source>
        <dbReference type="EMBL" id="KYN12333.1"/>
    </source>
</evidence>
<dbReference type="EMBL" id="KQ980841">
    <property type="protein sequence ID" value="KYN12333.1"/>
    <property type="molecule type" value="Genomic_DNA"/>
</dbReference>
<keyword evidence="2" id="KW-1185">Reference proteome</keyword>
<accession>A0A151IX31</accession>
<proteinExistence type="predicted"/>
<organism evidence="1 2">
    <name type="scientific">Trachymyrmex cornetzi</name>
    <dbReference type="NCBI Taxonomy" id="471704"/>
    <lineage>
        <taxon>Eukaryota</taxon>
        <taxon>Metazoa</taxon>
        <taxon>Ecdysozoa</taxon>
        <taxon>Arthropoda</taxon>
        <taxon>Hexapoda</taxon>
        <taxon>Insecta</taxon>
        <taxon>Pterygota</taxon>
        <taxon>Neoptera</taxon>
        <taxon>Endopterygota</taxon>
        <taxon>Hymenoptera</taxon>
        <taxon>Apocrita</taxon>
        <taxon>Aculeata</taxon>
        <taxon>Formicoidea</taxon>
        <taxon>Formicidae</taxon>
        <taxon>Myrmicinae</taxon>
        <taxon>Trachymyrmex</taxon>
    </lineage>
</organism>
<name>A0A151IX31_9HYME</name>
<feature type="non-terminal residue" evidence="1">
    <location>
        <position position="1"/>
    </location>
</feature>
<dbReference type="AlphaFoldDB" id="A0A151IX31"/>
<protein>
    <submittedName>
        <fullName evidence="1">Uncharacterized protein</fullName>
    </submittedName>
</protein>
<evidence type="ECO:0000313" key="2">
    <source>
        <dbReference type="Proteomes" id="UP000078492"/>
    </source>
</evidence>